<feature type="domain" description="BHLH" evidence="8">
    <location>
        <begin position="232"/>
        <end position="282"/>
    </location>
</feature>
<dbReference type="GO" id="GO:0000978">
    <property type="term" value="F:RNA polymerase II cis-regulatory region sequence-specific DNA binding"/>
    <property type="evidence" value="ECO:0007669"/>
    <property type="project" value="TreeGrafter"/>
</dbReference>
<evidence type="ECO:0000256" key="7">
    <source>
        <dbReference type="SAM" id="MobiDB-lite"/>
    </source>
</evidence>
<dbReference type="EnsemblPlants" id="AET6Gv20567800.8">
    <property type="protein sequence ID" value="AET6Gv20567800.8"/>
    <property type="gene ID" value="AET6Gv20567800"/>
</dbReference>
<evidence type="ECO:0000313" key="10">
    <source>
        <dbReference type="Proteomes" id="UP000015105"/>
    </source>
</evidence>
<feature type="compositionally biased region" description="Polar residues" evidence="7">
    <location>
        <begin position="107"/>
        <end position="127"/>
    </location>
</feature>
<reference evidence="10" key="1">
    <citation type="journal article" date="2014" name="Science">
        <title>Ancient hybridizations among the ancestral genomes of bread wheat.</title>
        <authorList>
            <consortium name="International Wheat Genome Sequencing Consortium,"/>
            <person name="Marcussen T."/>
            <person name="Sandve S.R."/>
            <person name="Heier L."/>
            <person name="Spannagl M."/>
            <person name="Pfeifer M."/>
            <person name="Jakobsen K.S."/>
            <person name="Wulff B.B."/>
            <person name="Steuernagel B."/>
            <person name="Mayer K.F."/>
            <person name="Olsen O.A."/>
        </authorList>
    </citation>
    <scope>NUCLEOTIDE SEQUENCE [LARGE SCALE GENOMIC DNA]</scope>
    <source>
        <strain evidence="10">cv. AL8/78</strain>
    </source>
</reference>
<dbReference type="PANTHER" id="PTHR16223">
    <property type="entry name" value="TRANSCRIPTION FACTOR BHLH83-RELATED"/>
    <property type="match status" value="1"/>
</dbReference>
<reference evidence="9" key="5">
    <citation type="journal article" date="2021" name="G3 (Bethesda)">
        <title>Aegilops tauschii genome assembly Aet v5.0 features greater sequence contiguity and improved annotation.</title>
        <authorList>
            <person name="Wang L."/>
            <person name="Zhu T."/>
            <person name="Rodriguez J.C."/>
            <person name="Deal K.R."/>
            <person name="Dubcovsky J."/>
            <person name="McGuire P.E."/>
            <person name="Lux T."/>
            <person name="Spannagl M."/>
            <person name="Mayer K.F.X."/>
            <person name="Baldrich P."/>
            <person name="Meyers B.C."/>
            <person name="Huo N."/>
            <person name="Gu Y.Q."/>
            <person name="Zhou H."/>
            <person name="Devos K.M."/>
            <person name="Bennetzen J.L."/>
            <person name="Unver T."/>
            <person name="Budak H."/>
            <person name="Gulick P.J."/>
            <person name="Galiba G."/>
            <person name="Kalapos B."/>
            <person name="Nelson D.R."/>
            <person name="Li P."/>
            <person name="You F.M."/>
            <person name="Luo M.C."/>
            <person name="Dvorak J."/>
        </authorList>
    </citation>
    <scope>NUCLEOTIDE SEQUENCE [LARGE SCALE GENOMIC DNA]</scope>
    <source>
        <strain evidence="9">cv. AL8/78</strain>
    </source>
</reference>
<keyword evidence="5" id="KW-0804">Transcription</keyword>
<dbReference type="PANTHER" id="PTHR16223:SF177">
    <property type="entry name" value="TRANSCRIPTION FACTOR BHLH129"/>
    <property type="match status" value="1"/>
</dbReference>
<keyword evidence="6" id="KW-0539">Nucleus</keyword>
<evidence type="ECO:0000256" key="1">
    <source>
        <dbReference type="ARBA" id="ARBA00004123"/>
    </source>
</evidence>
<dbReference type="GO" id="GO:0005634">
    <property type="term" value="C:nucleus"/>
    <property type="evidence" value="ECO:0007669"/>
    <property type="project" value="UniProtKB-SubCell"/>
</dbReference>
<dbReference type="SMART" id="SM00353">
    <property type="entry name" value="HLH"/>
    <property type="match status" value="1"/>
</dbReference>
<feature type="region of interest" description="Disordered" evidence="7">
    <location>
        <begin position="93"/>
        <end position="127"/>
    </location>
</feature>
<dbReference type="InterPro" id="IPR045843">
    <property type="entry name" value="IND-like"/>
</dbReference>
<dbReference type="Gene3D" id="4.10.280.10">
    <property type="entry name" value="Helix-loop-helix DNA-binding domain"/>
    <property type="match status" value="1"/>
</dbReference>
<evidence type="ECO:0000256" key="2">
    <source>
        <dbReference type="ARBA" id="ARBA00005510"/>
    </source>
</evidence>
<organism evidence="9 10">
    <name type="scientific">Aegilops tauschii subsp. strangulata</name>
    <name type="common">Goatgrass</name>
    <dbReference type="NCBI Taxonomy" id="200361"/>
    <lineage>
        <taxon>Eukaryota</taxon>
        <taxon>Viridiplantae</taxon>
        <taxon>Streptophyta</taxon>
        <taxon>Embryophyta</taxon>
        <taxon>Tracheophyta</taxon>
        <taxon>Spermatophyta</taxon>
        <taxon>Magnoliopsida</taxon>
        <taxon>Liliopsida</taxon>
        <taxon>Poales</taxon>
        <taxon>Poaceae</taxon>
        <taxon>BOP clade</taxon>
        <taxon>Pooideae</taxon>
        <taxon>Triticodae</taxon>
        <taxon>Triticeae</taxon>
        <taxon>Triticinae</taxon>
        <taxon>Aegilops</taxon>
    </lineage>
</organism>
<accession>A0A453P1G6</accession>
<dbReference type="FunFam" id="4.10.280.10:FF:000021">
    <property type="entry name" value="Transcription factor bHLH130 family"/>
    <property type="match status" value="1"/>
</dbReference>
<evidence type="ECO:0000256" key="3">
    <source>
        <dbReference type="ARBA" id="ARBA00023015"/>
    </source>
</evidence>
<comment type="similarity">
    <text evidence="2">Belongs to the bHLH protein family.</text>
</comment>
<sequence>MRRFLPAGVGEPSSSSSSGPHGKHEGSEAAAAGGGLRYGGGDISLGRGNDLLHGQFRGGEGEMKDDGADMLARHSSSPAGFFSNLMVDDGAGVAGGSSGGEAHRHASSSTKMKSQLSFTAGGQQTTAHLSRISEGASLFPSADAVRAAAHSGSEHPVSRSFSASGSSGGFSIVGPWDESREIIGTLDLGGYESQFSGMASSSSLELAGMDKYMQAQQQQDQVAFKVRAKRGCATHPRSIAERERRTRISDKLRKLQDLVPNMDKQTSTSDMLDLAVEHIKGLQSQLQAMKHEQDKCTCCNKP</sequence>
<evidence type="ECO:0000313" key="9">
    <source>
        <dbReference type="EnsemblPlants" id="AET6Gv20567800.8"/>
    </source>
</evidence>
<dbReference type="Gramene" id="AET6Gv20567800.8">
    <property type="protein sequence ID" value="AET6Gv20567800.8"/>
    <property type="gene ID" value="AET6Gv20567800"/>
</dbReference>
<dbReference type="GO" id="GO:0000981">
    <property type="term" value="F:DNA-binding transcription factor activity, RNA polymerase II-specific"/>
    <property type="evidence" value="ECO:0007669"/>
    <property type="project" value="TreeGrafter"/>
</dbReference>
<dbReference type="CDD" id="cd11393">
    <property type="entry name" value="bHLH_AtbHLH_like"/>
    <property type="match status" value="1"/>
</dbReference>
<protein>
    <recommendedName>
        <fullName evidence="8">BHLH domain-containing protein</fullName>
    </recommendedName>
</protein>
<keyword evidence="10" id="KW-1185">Reference proteome</keyword>
<reference evidence="9" key="4">
    <citation type="submission" date="2019-03" db="UniProtKB">
        <authorList>
            <consortium name="EnsemblPlants"/>
        </authorList>
    </citation>
    <scope>IDENTIFICATION</scope>
</reference>
<dbReference type="InterPro" id="IPR045239">
    <property type="entry name" value="bHLH95_bHLH"/>
</dbReference>
<keyword evidence="3" id="KW-0805">Transcription regulation</keyword>
<evidence type="ECO:0000256" key="6">
    <source>
        <dbReference type="ARBA" id="ARBA00023242"/>
    </source>
</evidence>
<feature type="compositionally biased region" description="Low complexity" evidence="7">
    <location>
        <begin position="10"/>
        <end position="20"/>
    </location>
</feature>
<comment type="subcellular location">
    <subcellularLocation>
        <location evidence="1">Nucleus</location>
    </subcellularLocation>
</comment>
<name>A0A453P1G6_AEGTS</name>
<dbReference type="Proteomes" id="UP000015105">
    <property type="component" value="Chromosome 6D"/>
</dbReference>
<evidence type="ECO:0000259" key="8">
    <source>
        <dbReference type="PROSITE" id="PS50888"/>
    </source>
</evidence>
<dbReference type="Pfam" id="PF00010">
    <property type="entry name" value="HLH"/>
    <property type="match status" value="1"/>
</dbReference>
<evidence type="ECO:0000256" key="4">
    <source>
        <dbReference type="ARBA" id="ARBA00023125"/>
    </source>
</evidence>
<dbReference type="InterPro" id="IPR036638">
    <property type="entry name" value="HLH_DNA-bd_sf"/>
</dbReference>
<dbReference type="AlphaFoldDB" id="A0A453P1G6"/>
<reference evidence="10" key="2">
    <citation type="journal article" date="2017" name="Nat. Plants">
        <title>The Aegilops tauschii genome reveals multiple impacts of transposons.</title>
        <authorList>
            <person name="Zhao G."/>
            <person name="Zou C."/>
            <person name="Li K."/>
            <person name="Wang K."/>
            <person name="Li T."/>
            <person name="Gao L."/>
            <person name="Zhang X."/>
            <person name="Wang H."/>
            <person name="Yang Z."/>
            <person name="Liu X."/>
            <person name="Jiang W."/>
            <person name="Mao L."/>
            <person name="Kong X."/>
            <person name="Jiao Y."/>
            <person name="Jia J."/>
        </authorList>
    </citation>
    <scope>NUCLEOTIDE SEQUENCE [LARGE SCALE GENOMIC DNA]</scope>
    <source>
        <strain evidence="10">cv. AL8/78</strain>
    </source>
</reference>
<dbReference type="PROSITE" id="PS50888">
    <property type="entry name" value="BHLH"/>
    <property type="match status" value="1"/>
</dbReference>
<reference evidence="9" key="3">
    <citation type="journal article" date="2017" name="Nature">
        <title>Genome sequence of the progenitor of the wheat D genome Aegilops tauschii.</title>
        <authorList>
            <person name="Luo M.C."/>
            <person name="Gu Y.Q."/>
            <person name="Puiu D."/>
            <person name="Wang H."/>
            <person name="Twardziok S.O."/>
            <person name="Deal K.R."/>
            <person name="Huo N."/>
            <person name="Zhu T."/>
            <person name="Wang L."/>
            <person name="Wang Y."/>
            <person name="McGuire P.E."/>
            <person name="Liu S."/>
            <person name="Long H."/>
            <person name="Ramasamy R.K."/>
            <person name="Rodriguez J.C."/>
            <person name="Van S.L."/>
            <person name="Yuan L."/>
            <person name="Wang Z."/>
            <person name="Xia Z."/>
            <person name="Xiao L."/>
            <person name="Anderson O.D."/>
            <person name="Ouyang S."/>
            <person name="Liang Y."/>
            <person name="Zimin A.V."/>
            <person name="Pertea G."/>
            <person name="Qi P."/>
            <person name="Bennetzen J.L."/>
            <person name="Dai X."/>
            <person name="Dawson M.W."/>
            <person name="Muller H.G."/>
            <person name="Kugler K."/>
            <person name="Rivarola-Duarte L."/>
            <person name="Spannagl M."/>
            <person name="Mayer K.F.X."/>
            <person name="Lu F.H."/>
            <person name="Bevan M.W."/>
            <person name="Leroy P."/>
            <person name="Li P."/>
            <person name="You F.M."/>
            <person name="Sun Q."/>
            <person name="Liu Z."/>
            <person name="Lyons E."/>
            <person name="Wicker T."/>
            <person name="Salzberg S.L."/>
            <person name="Devos K.M."/>
            <person name="Dvorak J."/>
        </authorList>
    </citation>
    <scope>NUCLEOTIDE SEQUENCE [LARGE SCALE GENOMIC DNA]</scope>
    <source>
        <strain evidence="9">cv. AL8/78</strain>
    </source>
</reference>
<feature type="region of interest" description="Disordered" evidence="7">
    <location>
        <begin position="1"/>
        <end position="38"/>
    </location>
</feature>
<dbReference type="SUPFAM" id="SSF47459">
    <property type="entry name" value="HLH, helix-loop-helix DNA-binding domain"/>
    <property type="match status" value="1"/>
</dbReference>
<proteinExistence type="inferred from homology"/>
<keyword evidence="4" id="KW-0238">DNA-binding</keyword>
<evidence type="ECO:0000256" key="5">
    <source>
        <dbReference type="ARBA" id="ARBA00023163"/>
    </source>
</evidence>
<dbReference type="GO" id="GO:0046983">
    <property type="term" value="F:protein dimerization activity"/>
    <property type="evidence" value="ECO:0007669"/>
    <property type="project" value="InterPro"/>
</dbReference>
<dbReference type="InterPro" id="IPR011598">
    <property type="entry name" value="bHLH_dom"/>
</dbReference>